<sequence length="218" mass="24608">MHLRTDTWPYWLAEAVSAAVDAAKTSTEIPAAVAASNDDKIGRLMVLELRASMRALTSSAFAIDAFYASVKARSPKHPQQDIWHQNSTARSKQVAETLRYHLKVAKNESAKELRRRIKELFKYRDWAVHPGSKFREPIYREDLDAAVDWHFVVFSAANAQGGTYLAVNTLDNLVTVLNRGSEELVQFKPRAREAMDKILDVYESSEHLIPIVRSEPGV</sequence>
<evidence type="ECO:0008006" key="3">
    <source>
        <dbReference type="Google" id="ProtNLM"/>
    </source>
</evidence>
<name>A0A1X0K6Q4_MYCSC</name>
<accession>A0A1X0K6Q4</accession>
<reference evidence="1 2" key="1">
    <citation type="submission" date="2017-02" db="EMBL/GenBank/DDBJ databases">
        <title>The new phylogeny of genus Mycobacterium.</title>
        <authorList>
            <person name="Tortoli E."/>
            <person name="Trovato A."/>
            <person name="Cirillo D.M."/>
        </authorList>
    </citation>
    <scope>NUCLEOTIDE SEQUENCE [LARGE SCALE GENOMIC DNA]</scope>
    <source>
        <strain evidence="1 2">DSM 43992</strain>
    </source>
</reference>
<proteinExistence type="predicted"/>
<dbReference type="AlphaFoldDB" id="A0A1X0K6Q4"/>
<dbReference type="EMBL" id="MVIJ01000044">
    <property type="protein sequence ID" value="ORB70861.1"/>
    <property type="molecule type" value="Genomic_DNA"/>
</dbReference>
<evidence type="ECO:0000313" key="2">
    <source>
        <dbReference type="Proteomes" id="UP000192601"/>
    </source>
</evidence>
<dbReference type="Proteomes" id="UP000192601">
    <property type="component" value="Unassembled WGS sequence"/>
</dbReference>
<comment type="caution">
    <text evidence="1">The sequence shown here is derived from an EMBL/GenBank/DDBJ whole genome shotgun (WGS) entry which is preliminary data.</text>
</comment>
<organism evidence="1 2">
    <name type="scientific">Mycobacterium scrofulaceum</name>
    <dbReference type="NCBI Taxonomy" id="1783"/>
    <lineage>
        <taxon>Bacteria</taxon>
        <taxon>Bacillati</taxon>
        <taxon>Actinomycetota</taxon>
        <taxon>Actinomycetes</taxon>
        <taxon>Mycobacteriales</taxon>
        <taxon>Mycobacteriaceae</taxon>
        <taxon>Mycobacterium</taxon>
    </lineage>
</organism>
<keyword evidence="2" id="KW-1185">Reference proteome</keyword>
<evidence type="ECO:0000313" key="1">
    <source>
        <dbReference type="EMBL" id="ORB70861.1"/>
    </source>
</evidence>
<gene>
    <name evidence="1" type="ORF">BST44_22795</name>
</gene>
<protein>
    <recommendedName>
        <fullName evidence="3">HEPN AbiU2-like domain-containing protein</fullName>
    </recommendedName>
</protein>